<organism evidence="1">
    <name type="scientific">marine metagenome</name>
    <dbReference type="NCBI Taxonomy" id="408172"/>
    <lineage>
        <taxon>unclassified sequences</taxon>
        <taxon>metagenomes</taxon>
        <taxon>ecological metagenomes</taxon>
    </lineage>
</organism>
<dbReference type="EMBL" id="UINC01126752">
    <property type="protein sequence ID" value="SVD05439.1"/>
    <property type="molecule type" value="Genomic_DNA"/>
</dbReference>
<sequence length="99" mass="10709">MKYLKYMTAGMLVVSSVFAKDLQEASSWNNIRFSPKLATDDPAYSLINIGNFGYWQKKDATSAHTPSGNSGGIYPRGTAANIYLDGVLVGGYTGEVLHV</sequence>
<proteinExistence type="predicted"/>
<protein>
    <submittedName>
        <fullName evidence="1">Uncharacterized protein</fullName>
    </submittedName>
</protein>
<evidence type="ECO:0000313" key="1">
    <source>
        <dbReference type="EMBL" id="SVD05439.1"/>
    </source>
</evidence>
<reference evidence="1" key="1">
    <citation type="submission" date="2018-05" db="EMBL/GenBank/DDBJ databases">
        <authorList>
            <person name="Lanie J.A."/>
            <person name="Ng W.-L."/>
            <person name="Kazmierczak K.M."/>
            <person name="Andrzejewski T.M."/>
            <person name="Davidsen T.M."/>
            <person name="Wayne K.J."/>
            <person name="Tettelin H."/>
            <person name="Glass J.I."/>
            <person name="Rusch D."/>
            <person name="Podicherti R."/>
            <person name="Tsui H.-C.T."/>
            <person name="Winkler M.E."/>
        </authorList>
    </citation>
    <scope>NUCLEOTIDE SEQUENCE</scope>
</reference>
<accession>A0A382S6C8</accession>
<feature type="non-terminal residue" evidence="1">
    <location>
        <position position="99"/>
    </location>
</feature>
<gene>
    <name evidence="1" type="ORF">METZ01_LOCUS358293</name>
</gene>
<dbReference type="AlphaFoldDB" id="A0A382S6C8"/>
<name>A0A382S6C8_9ZZZZ</name>